<accession>A0A7R8ZS36</accession>
<feature type="region of interest" description="Disordered" evidence="1">
    <location>
        <begin position="485"/>
        <end position="594"/>
    </location>
</feature>
<feature type="compositionally biased region" description="Polar residues" evidence="1">
    <location>
        <begin position="486"/>
        <end position="514"/>
    </location>
</feature>
<feature type="region of interest" description="Disordered" evidence="1">
    <location>
        <begin position="870"/>
        <end position="896"/>
    </location>
</feature>
<evidence type="ECO:0000313" key="2">
    <source>
        <dbReference type="EMBL" id="CAD7229960.1"/>
    </source>
</evidence>
<feature type="compositionally biased region" description="Pro residues" evidence="1">
    <location>
        <begin position="581"/>
        <end position="594"/>
    </location>
</feature>
<feature type="compositionally biased region" description="Polar residues" evidence="1">
    <location>
        <begin position="329"/>
        <end position="341"/>
    </location>
</feature>
<evidence type="ECO:0000256" key="1">
    <source>
        <dbReference type="SAM" id="MobiDB-lite"/>
    </source>
</evidence>
<feature type="compositionally biased region" description="Low complexity" evidence="1">
    <location>
        <begin position="179"/>
        <end position="216"/>
    </location>
</feature>
<dbReference type="AlphaFoldDB" id="A0A7R8ZS36"/>
<proteinExistence type="predicted"/>
<gene>
    <name evidence="2" type="ORF">CTOB1V02_LOCUS7825</name>
</gene>
<feature type="compositionally biased region" description="Basic and acidic residues" evidence="1">
    <location>
        <begin position="247"/>
        <end position="257"/>
    </location>
</feature>
<feature type="region of interest" description="Disordered" evidence="1">
    <location>
        <begin position="313"/>
        <end position="342"/>
    </location>
</feature>
<feature type="region of interest" description="Disordered" evidence="1">
    <location>
        <begin position="825"/>
        <end position="847"/>
    </location>
</feature>
<organism evidence="2">
    <name type="scientific">Cyprideis torosa</name>
    <dbReference type="NCBI Taxonomy" id="163714"/>
    <lineage>
        <taxon>Eukaryota</taxon>
        <taxon>Metazoa</taxon>
        <taxon>Ecdysozoa</taxon>
        <taxon>Arthropoda</taxon>
        <taxon>Crustacea</taxon>
        <taxon>Oligostraca</taxon>
        <taxon>Ostracoda</taxon>
        <taxon>Podocopa</taxon>
        <taxon>Podocopida</taxon>
        <taxon>Cytherocopina</taxon>
        <taxon>Cytheroidea</taxon>
        <taxon>Cytherideidae</taxon>
        <taxon>Cyprideis</taxon>
    </lineage>
</organism>
<feature type="compositionally biased region" description="Basic residues" evidence="1">
    <location>
        <begin position="169"/>
        <end position="178"/>
    </location>
</feature>
<feature type="compositionally biased region" description="Low complexity" evidence="1">
    <location>
        <begin position="317"/>
        <end position="328"/>
    </location>
</feature>
<feature type="compositionally biased region" description="Polar residues" evidence="1">
    <location>
        <begin position="528"/>
        <end position="576"/>
    </location>
</feature>
<reference evidence="2" key="1">
    <citation type="submission" date="2020-11" db="EMBL/GenBank/DDBJ databases">
        <authorList>
            <person name="Tran Van P."/>
        </authorList>
    </citation>
    <scope>NUCLEOTIDE SEQUENCE</scope>
</reference>
<feature type="region of interest" description="Disordered" evidence="1">
    <location>
        <begin position="163"/>
        <end position="219"/>
    </location>
</feature>
<feature type="compositionally biased region" description="Low complexity" evidence="1">
    <location>
        <begin position="876"/>
        <end position="886"/>
    </location>
</feature>
<feature type="region of interest" description="Disordered" evidence="1">
    <location>
        <begin position="238"/>
        <end position="257"/>
    </location>
</feature>
<feature type="compositionally biased region" description="Polar residues" evidence="1">
    <location>
        <begin position="825"/>
        <end position="841"/>
    </location>
</feature>
<feature type="region of interest" description="Disordered" evidence="1">
    <location>
        <begin position="744"/>
        <end position="772"/>
    </location>
</feature>
<feature type="compositionally biased region" description="Low complexity" evidence="1">
    <location>
        <begin position="757"/>
        <end position="767"/>
    </location>
</feature>
<name>A0A7R8ZS36_9CRUS</name>
<protein>
    <submittedName>
        <fullName evidence="2">Uncharacterized protein</fullName>
    </submittedName>
</protein>
<dbReference type="EMBL" id="OB662375">
    <property type="protein sequence ID" value="CAD7229960.1"/>
    <property type="molecule type" value="Genomic_DNA"/>
</dbReference>
<sequence length="1005" mass="111666">MHPGTCDGSNAQHTFDDSLEREVTRSFNLKKFPREDIGSVFQNLICTSNAEENCSFPKEALSRNGVKDSGKDILKDGNENCLTLFEAKFRRLETIHQDAPHRLSSGSDSSFLSEDSTFQELSNGSYPSSSLADVDFEEDKKIKSVPSKVKSVNNLTDFKSGTKQVIPQRYRRQYRSRSTRIPLMNFSPTNVSSSSYASSSSHSSQLQSTSSSDKLSPVTANTRRRYFASTKGVSNIWQSQGEQTGEECSRKRVHGKENSLEITDSSFSWMTKKSMSTLQPLRHTSPLEAGYSYFDYVVKQNYKVASNPEYHLQNYGQQSDTPPDSSQSNHNIVAQPSNETGNIEVPWSTVSNTANFSNNANHATFSNNANQLDNPDVTLDPRIQYASLLYKAANQYMLAAKNDSNNRGGESDGSDPRIQYADILFKAANQFMDSANEPVTGDQYSATLNYHQTASALHQQLQKELQKVYVNSLKQYYERFNEMIKPSTSRGGSSSPQATPAFAPNTSTMSQAQLNPHLATAPAPPTAEGTQQSTQPQHTDPQQQNAHYQYNYPPTNDPASQSYQPNQTYNYGNRQGFQPIGLPPQPYQTSAPPPSYHQTYQLPPQYYPPGPPFQQTWQRPPIRYPYGGTAHYPQHRLPVFALADPAKGSSLRSGEPHVAVPLRTLFSTGDAYERFLRDNPTLQTQQRMFNVSEKQHNLSNSPPIPPPAEVRPVERFDNWNTIPVDRVRERNFIDMLTKRYNAMAKKSRGARGGAVRRGGQQPPQGQQQGKGTGGCTVMMKNIGDCKAFGQGCPCGSSTGASVPSPSCGCCCGCCPNQLQASSQMSQNSQTVNPQTVNPQTSNPQQINNPQAANVTLLQCGAVNPSFDCESGDAANSSGTTTSSTSSSKKRDIGHVEFAPSTTRRYIPLVEGVHPTDRLDSSDDTGNVDRVYESDEGVIHEPVDADFVLLGQKDFEDEMNYPIKPEKAEHRRKTDEQHKVLEVKLLRNRKKHMRPRKIEIDEEFED</sequence>